<dbReference type="PANTHER" id="PTHR34072">
    <property type="entry name" value="ENZYMATIC POLYPROTEIN-RELATED"/>
    <property type="match status" value="1"/>
</dbReference>
<evidence type="ECO:0000259" key="7">
    <source>
        <dbReference type="Pfam" id="PF17917"/>
    </source>
</evidence>
<dbReference type="EMBL" id="SSTE01011117">
    <property type="protein sequence ID" value="KAA0052064.1"/>
    <property type="molecule type" value="Genomic_DNA"/>
</dbReference>
<evidence type="ECO:0000256" key="6">
    <source>
        <dbReference type="ARBA" id="ARBA00022918"/>
    </source>
</evidence>
<keyword evidence="3" id="KW-0540">Nuclease</keyword>
<accession>A0A5D3BRE5</accession>
<feature type="domain" description="Reverse transcriptase RNase H-like" evidence="7">
    <location>
        <begin position="59"/>
        <end position="124"/>
    </location>
</feature>
<proteinExistence type="predicted"/>
<evidence type="ECO:0000256" key="5">
    <source>
        <dbReference type="ARBA" id="ARBA00022801"/>
    </source>
</evidence>
<dbReference type="Proteomes" id="UP000321947">
    <property type="component" value="Unassembled WGS sequence"/>
</dbReference>
<dbReference type="OrthoDB" id="1938712at2759"/>
<gene>
    <name evidence="9" type="ORF">E5676_scaffold1371G00170</name>
    <name evidence="8" type="ORF">E6C27_scaffold578G00310</name>
</gene>
<evidence type="ECO:0000313" key="10">
    <source>
        <dbReference type="Proteomes" id="UP000321393"/>
    </source>
</evidence>
<dbReference type="Pfam" id="PF17917">
    <property type="entry name" value="RT_RNaseH"/>
    <property type="match status" value="1"/>
</dbReference>
<dbReference type="Proteomes" id="UP000321393">
    <property type="component" value="Unassembled WGS sequence"/>
</dbReference>
<evidence type="ECO:0000256" key="2">
    <source>
        <dbReference type="ARBA" id="ARBA00022695"/>
    </source>
</evidence>
<organism evidence="9 11">
    <name type="scientific">Cucumis melo var. makuwa</name>
    <name type="common">Oriental melon</name>
    <dbReference type="NCBI Taxonomy" id="1194695"/>
    <lineage>
        <taxon>Eukaryota</taxon>
        <taxon>Viridiplantae</taxon>
        <taxon>Streptophyta</taxon>
        <taxon>Embryophyta</taxon>
        <taxon>Tracheophyta</taxon>
        <taxon>Spermatophyta</taxon>
        <taxon>Magnoliopsida</taxon>
        <taxon>eudicotyledons</taxon>
        <taxon>Gunneridae</taxon>
        <taxon>Pentapetalae</taxon>
        <taxon>rosids</taxon>
        <taxon>fabids</taxon>
        <taxon>Cucurbitales</taxon>
        <taxon>Cucurbitaceae</taxon>
        <taxon>Benincaseae</taxon>
        <taxon>Cucumis</taxon>
    </lineage>
</organism>
<dbReference type="AlphaFoldDB" id="A0A5D3BRE5"/>
<dbReference type="GO" id="GO:0003964">
    <property type="term" value="F:RNA-directed DNA polymerase activity"/>
    <property type="evidence" value="ECO:0007669"/>
    <property type="project" value="UniProtKB-KW"/>
</dbReference>
<keyword evidence="4" id="KW-0255">Endonuclease</keyword>
<evidence type="ECO:0000256" key="4">
    <source>
        <dbReference type="ARBA" id="ARBA00022759"/>
    </source>
</evidence>
<dbReference type="InterPro" id="IPR043502">
    <property type="entry name" value="DNA/RNA_pol_sf"/>
</dbReference>
<dbReference type="GO" id="GO:0016787">
    <property type="term" value="F:hydrolase activity"/>
    <property type="evidence" value="ECO:0007669"/>
    <property type="project" value="UniProtKB-KW"/>
</dbReference>
<keyword evidence="5" id="KW-0378">Hydrolase</keyword>
<dbReference type="PANTHER" id="PTHR34072:SF59">
    <property type="entry name" value="CCHC-TYPE INTEGRASE"/>
    <property type="match status" value="1"/>
</dbReference>
<keyword evidence="6" id="KW-0695">RNA-directed DNA polymerase</keyword>
<dbReference type="InterPro" id="IPR043128">
    <property type="entry name" value="Rev_trsase/Diguanyl_cyclase"/>
</dbReference>
<dbReference type="GO" id="GO:0004519">
    <property type="term" value="F:endonuclease activity"/>
    <property type="evidence" value="ECO:0007669"/>
    <property type="project" value="UniProtKB-KW"/>
</dbReference>
<dbReference type="Gene3D" id="3.30.70.270">
    <property type="match status" value="1"/>
</dbReference>
<evidence type="ECO:0000313" key="8">
    <source>
        <dbReference type="EMBL" id="KAA0052064.1"/>
    </source>
</evidence>
<name>A0A5D3BRE5_CUCMM</name>
<evidence type="ECO:0000313" key="9">
    <source>
        <dbReference type="EMBL" id="TYK00679.1"/>
    </source>
</evidence>
<evidence type="ECO:0000256" key="1">
    <source>
        <dbReference type="ARBA" id="ARBA00022679"/>
    </source>
</evidence>
<reference evidence="10 11" key="1">
    <citation type="submission" date="2019-08" db="EMBL/GenBank/DDBJ databases">
        <title>Draft genome sequences of two oriental melons (Cucumis melo L. var makuwa).</title>
        <authorList>
            <person name="Kwon S.-Y."/>
        </authorList>
    </citation>
    <scope>NUCLEOTIDE SEQUENCE [LARGE SCALE GENOMIC DNA]</scope>
    <source>
        <strain evidence="11">cv. Chang Bougi</strain>
        <strain evidence="10">cv. SW 3</strain>
        <tissue evidence="9">Leaf</tissue>
    </source>
</reference>
<dbReference type="EMBL" id="SSTD01016690">
    <property type="protein sequence ID" value="TYK00679.1"/>
    <property type="molecule type" value="Genomic_DNA"/>
</dbReference>
<evidence type="ECO:0000256" key="3">
    <source>
        <dbReference type="ARBA" id="ARBA00022722"/>
    </source>
</evidence>
<keyword evidence="2" id="KW-0548">Nucleotidyltransferase</keyword>
<comment type="caution">
    <text evidence="9">The sequence shown here is derived from an EMBL/GenBank/DDBJ whole genome shotgun (WGS) entry which is preliminary data.</text>
</comment>
<keyword evidence="1" id="KW-0808">Transferase</keyword>
<protein>
    <submittedName>
        <fullName evidence="9">Pol protein</fullName>
    </submittedName>
</protein>
<dbReference type="CDD" id="cd09274">
    <property type="entry name" value="RNase_HI_RT_Ty3"/>
    <property type="match status" value="1"/>
</dbReference>
<dbReference type="InterPro" id="IPR041373">
    <property type="entry name" value="RT_RNaseH"/>
</dbReference>
<dbReference type="SUPFAM" id="SSF56672">
    <property type="entry name" value="DNA/RNA polymerases"/>
    <property type="match status" value="1"/>
</dbReference>
<evidence type="ECO:0000313" key="11">
    <source>
        <dbReference type="Proteomes" id="UP000321947"/>
    </source>
</evidence>
<sequence>MDQVKIEAITNWPRAFMVSEVRSFLGLTSYYQWFMEDFSRIASPLTQLTKKDSICLEQGKIVTYASRQLKSHKQNYPTHDLELAGVVFALTIQIFSDHRSLKYFFIQNELNMRQRRWLELVKDYDCEILYHPGKANVVADAFSRKKIIVAQRNDPYLVDKRRLVETGLVDEFSISSNDGLLFERRLCMLSDSAIKIDLLTEAHSSPFPMHPGLRNQHTSSQENPLVLLYVIDPSHVVDYKPLEMDENLSYVERPVEILAKEVRMLRNKGIPLVKVLWRNHKVEEATWERKDDMRAYYPKLFGE</sequence>